<evidence type="ECO:0000256" key="5">
    <source>
        <dbReference type="ARBA" id="ARBA00023124"/>
    </source>
</evidence>
<dbReference type="AlphaFoldDB" id="A0AAV9IAA8"/>
<keyword evidence="7" id="KW-0456">Lyase</keyword>
<dbReference type="InterPro" id="IPR003738">
    <property type="entry name" value="SRAP"/>
</dbReference>
<evidence type="ECO:0000313" key="9">
    <source>
        <dbReference type="EMBL" id="KAK4524302.1"/>
    </source>
</evidence>
<proteinExistence type="inferred from homology"/>
<dbReference type="EMBL" id="JANCYU010000022">
    <property type="protein sequence ID" value="KAK4524302.1"/>
    <property type="molecule type" value="Genomic_DNA"/>
</dbReference>
<dbReference type="GO" id="GO:0008233">
    <property type="term" value="F:peptidase activity"/>
    <property type="evidence" value="ECO:0007669"/>
    <property type="project" value="UniProtKB-KW"/>
</dbReference>
<keyword evidence="3" id="KW-0227">DNA damage</keyword>
<dbReference type="GO" id="GO:0003697">
    <property type="term" value="F:single-stranded DNA binding"/>
    <property type="evidence" value="ECO:0007669"/>
    <property type="project" value="InterPro"/>
</dbReference>
<dbReference type="GO" id="GO:0016829">
    <property type="term" value="F:lyase activity"/>
    <property type="evidence" value="ECO:0007669"/>
    <property type="project" value="UniProtKB-KW"/>
</dbReference>
<evidence type="ECO:0000256" key="4">
    <source>
        <dbReference type="ARBA" id="ARBA00022801"/>
    </source>
</evidence>
<organism evidence="9 10">
    <name type="scientific">Galdieria yellowstonensis</name>
    <dbReference type="NCBI Taxonomy" id="3028027"/>
    <lineage>
        <taxon>Eukaryota</taxon>
        <taxon>Rhodophyta</taxon>
        <taxon>Bangiophyceae</taxon>
        <taxon>Galdieriales</taxon>
        <taxon>Galdieriaceae</taxon>
        <taxon>Galdieria</taxon>
    </lineage>
</organism>
<keyword evidence="8" id="KW-0175">Coiled coil</keyword>
<dbReference type="PANTHER" id="PTHR13604:SF0">
    <property type="entry name" value="ABASIC SITE PROCESSING PROTEIN HMCES"/>
    <property type="match status" value="1"/>
</dbReference>
<keyword evidence="6" id="KW-0238">DNA-binding</keyword>
<evidence type="ECO:0000256" key="8">
    <source>
        <dbReference type="SAM" id="Coils"/>
    </source>
</evidence>
<comment type="similarity">
    <text evidence="1">Belongs to the SOS response-associated peptidase family.</text>
</comment>
<keyword evidence="4" id="KW-0378">Hydrolase</keyword>
<evidence type="ECO:0000256" key="7">
    <source>
        <dbReference type="ARBA" id="ARBA00023239"/>
    </source>
</evidence>
<dbReference type="Pfam" id="PF02586">
    <property type="entry name" value="SRAP"/>
    <property type="match status" value="1"/>
</dbReference>
<accession>A0AAV9IAA8</accession>
<dbReference type="SUPFAM" id="SSF143081">
    <property type="entry name" value="BB1717-like"/>
    <property type="match status" value="1"/>
</dbReference>
<reference evidence="9 10" key="1">
    <citation type="submission" date="2022-07" db="EMBL/GenBank/DDBJ databases">
        <title>Genome-wide signatures of adaptation to extreme environments.</title>
        <authorList>
            <person name="Cho C.H."/>
            <person name="Yoon H.S."/>
        </authorList>
    </citation>
    <scope>NUCLEOTIDE SEQUENCE [LARGE SCALE GENOMIC DNA]</scope>
    <source>
        <strain evidence="9 10">108.79 E11</strain>
    </source>
</reference>
<evidence type="ECO:0000256" key="1">
    <source>
        <dbReference type="ARBA" id="ARBA00008136"/>
    </source>
</evidence>
<gene>
    <name evidence="9" type="ORF">GAYE_SCF02G2201</name>
</gene>
<keyword evidence="5" id="KW-0190">Covalent protein-DNA linkage</keyword>
<dbReference type="PANTHER" id="PTHR13604">
    <property type="entry name" value="DC12-RELATED"/>
    <property type="match status" value="1"/>
</dbReference>
<protein>
    <recommendedName>
        <fullName evidence="11">Embryonic stem cell-specific 5-hydroxymethylcytosine-binding protein</fullName>
    </recommendedName>
</protein>
<name>A0AAV9IAA8_9RHOD</name>
<dbReference type="Gene3D" id="3.90.1680.10">
    <property type="entry name" value="SOS response associated peptidase-like"/>
    <property type="match status" value="1"/>
</dbReference>
<dbReference type="GO" id="GO:0106300">
    <property type="term" value="P:protein-DNA covalent cross-linking repair"/>
    <property type="evidence" value="ECO:0007669"/>
    <property type="project" value="InterPro"/>
</dbReference>
<dbReference type="GO" id="GO:0006508">
    <property type="term" value="P:proteolysis"/>
    <property type="evidence" value="ECO:0007669"/>
    <property type="project" value="UniProtKB-KW"/>
</dbReference>
<comment type="caution">
    <text evidence="9">The sequence shown here is derived from an EMBL/GenBank/DDBJ whole genome shotgun (WGS) entry which is preliminary data.</text>
</comment>
<keyword evidence="2" id="KW-0645">Protease</keyword>
<dbReference type="InterPro" id="IPR036590">
    <property type="entry name" value="SRAP-like"/>
</dbReference>
<feature type="coiled-coil region" evidence="8">
    <location>
        <begin position="50"/>
        <end position="77"/>
    </location>
</feature>
<evidence type="ECO:0000256" key="3">
    <source>
        <dbReference type="ARBA" id="ARBA00022763"/>
    </source>
</evidence>
<keyword evidence="10" id="KW-1185">Reference proteome</keyword>
<evidence type="ECO:0008006" key="11">
    <source>
        <dbReference type="Google" id="ProtNLM"/>
    </source>
</evidence>
<evidence type="ECO:0000256" key="2">
    <source>
        <dbReference type="ARBA" id="ARBA00022670"/>
    </source>
</evidence>
<sequence>MCGRFVFAFSKDELENLSRTNVWINEEKFHTSYNVAPSAWVPVVRTCAYEQRQKDENEKLKVKEESEEQEVESTNSLFDMRRVLHVMKWGLEPFWSRKKSNEVKHCINARSETLLEKNMFKVPLKAGGRGVLIANGFYEWQKLPGEKGKVPYFISDEAGPLYLAVVYDLFEDESHKEGQFTIVTVDANPSLAWLHDRMPAILKPQQLEEWLNTKKFSAEEAVAILKPFEGKLKTQMASPLVNSVKNDGEELISFKRTREDSKHYSIDSFFSLNSRNKFPKSTK</sequence>
<dbReference type="Proteomes" id="UP001300502">
    <property type="component" value="Unassembled WGS sequence"/>
</dbReference>
<evidence type="ECO:0000256" key="6">
    <source>
        <dbReference type="ARBA" id="ARBA00023125"/>
    </source>
</evidence>
<evidence type="ECO:0000313" key="10">
    <source>
        <dbReference type="Proteomes" id="UP001300502"/>
    </source>
</evidence>